<gene>
    <name evidence="1" type="primary">PPUP7812</name>
</gene>
<reference evidence="1" key="1">
    <citation type="submission" date="2014-12" db="EMBL/GenBank/DDBJ databases">
        <title>Parallel Evolution in Life History Adaptation Evident in the Tissue-Specific Poeciliopsis prolifica transcriptome.</title>
        <authorList>
            <person name="Jue N.K."/>
            <person name="Foley R.J."/>
            <person name="Obergfell C."/>
            <person name="Reznick D.N."/>
            <person name="O'Neill R.J."/>
            <person name="O'Neill M.J."/>
        </authorList>
    </citation>
    <scope>NUCLEOTIDE SEQUENCE</scope>
</reference>
<evidence type="ECO:0000313" key="1">
    <source>
        <dbReference type="EMBL" id="JAO06399.1"/>
    </source>
</evidence>
<dbReference type="AlphaFoldDB" id="A0A0S7EN45"/>
<protein>
    <submittedName>
        <fullName evidence="1">PPUP7812</fullName>
    </submittedName>
</protein>
<name>A0A0S7EN45_9TELE</name>
<organism evidence="1">
    <name type="scientific">Poeciliopsis prolifica</name>
    <name type="common">blackstripe livebearer</name>
    <dbReference type="NCBI Taxonomy" id="188132"/>
    <lineage>
        <taxon>Eukaryota</taxon>
        <taxon>Metazoa</taxon>
        <taxon>Chordata</taxon>
        <taxon>Craniata</taxon>
        <taxon>Vertebrata</taxon>
        <taxon>Euteleostomi</taxon>
        <taxon>Actinopterygii</taxon>
        <taxon>Neopterygii</taxon>
        <taxon>Teleostei</taxon>
        <taxon>Neoteleostei</taxon>
        <taxon>Acanthomorphata</taxon>
        <taxon>Ovalentaria</taxon>
        <taxon>Atherinomorphae</taxon>
        <taxon>Cyprinodontiformes</taxon>
        <taxon>Poeciliidae</taxon>
        <taxon>Poeciliinae</taxon>
        <taxon>Poeciliopsis</taxon>
    </lineage>
</organism>
<sequence>GSPPALPAWLENQTINERTQLSNSLTLLLSFFKLSTSFSFTSPLQNITLSSRCSPSCVYFCNIRTAVGESCGSSTRPSRICQYQRIKRKKGQHSIQTLPF</sequence>
<accession>A0A0S7EN45</accession>
<dbReference type="EMBL" id="GBYX01475276">
    <property type="protein sequence ID" value="JAO06399.1"/>
    <property type="molecule type" value="Transcribed_RNA"/>
</dbReference>
<feature type="non-terminal residue" evidence="1">
    <location>
        <position position="1"/>
    </location>
</feature>
<feature type="non-terminal residue" evidence="1">
    <location>
        <position position="100"/>
    </location>
</feature>
<proteinExistence type="predicted"/>